<dbReference type="EMBL" id="CP116669">
    <property type="protein sequence ID" value="WCI02595.1"/>
    <property type="molecule type" value="Genomic_DNA"/>
</dbReference>
<feature type="transmembrane region" description="Helical" evidence="1">
    <location>
        <begin position="12"/>
        <end position="33"/>
    </location>
</feature>
<name>A0ABY7RG96_9PSED</name>
<organism evidence="2 3">
    <name type="scientific">Pseudomonas capeferrum</name>
    <dbReference type="NCBI Taxonomy" id="1495066"/>
    <lineage>
        <taxon>Bacteria</taxon>
        <taxon>Pseudomonadati</taxon>
        <taxon>Pseudomonadota</taxon>
        <taxon>Gammaproteobacteria</taxon>
        <taxon>Pseudomonadales</taxon>
        <taxon>Pseudomonadaceae</taxon>
        <taxon>Pseudomonas</taxon>
    </lineage>
</organism>
<feature type="transmembrane region" description="Helical" evidence="1">
    <location>
        <begin position="64"/>
        <end position="85"/>
    </location>
</feature>
<sequence>MTDLTTWPASLHIAFLLAPFLIGLIGLGIYYHIAGSRHFEVLCSAFQNSPGLIEDLRYWSTISIRTRAMIVAGVTLAAVCPTLVVRRGWLSAEDCKNCPAYLKRRLQISFWCTAIAGFWIMAGWVLIEFDEL</sequence>
<dbReference type="RefSeq" id="WP_156310276.1">
    <property type="nucleotide sequence ID" value="NZ_CP116669.1"/>
</dbReference>
<proteinExistence type="predicted"/>
<evidence type="ECO:0008006" key="4">
    <source>
        <dbReference type="Google" id="ProtNLM"/>
    </source>
</evidence>
<feature type="transmembrane region" description="Helical" evidence="1">
    <location>
        <begin position="106"/>
        <end position="127"/>
    </location>
</feature>
<evidence type="ECO:0000256" key="1">
    <source>
        <dbReference type="SAM" id="Phobius"/>
    </source>
</evidence>
<keyword evidence="3" id="KW-1185">Reference proteome</keyword>
<keyword evidence="1" id="KW-0472">Membrane</keyword>
<gene>
    <name evidence="2" type="ORF">PMC74_12185</name>
</gene>
<evidence type="ECO:0000313" key="2">
    <source>
        <dbReference type="EMBL" id="WCI02595.1"/>
    </source>
</evidence>
<accession>A0ABY7RG96</accession>
<keyword evidence="1" id="KW-1133">Transmembrane helix</keyword>
<dbReference type="Proteomes" id="UP001214301">
    <property type="component" value="Chromosome"/>
</dbReference>
<reference evidence="2 3" key="1">
    <citation type="journal article" date="2020" name="Front. Microbiol.">
        <title>Toward Biorecycling: Isolation of a Soil Bacterium That Grows on a Polyurethane Oligomer and Monomer.</title>
        <authorList>
            <person name="Espinosa M.J.C."/>
            <person name="Blanco A.C."/>
            <person name="Schmidgall T."/>
            <person name="Atanasoff-Kardjalieff A.K."/>
            <person name="Kappelmeyer U."/>
            <person name="Tischler D."/>
            <person name="Pieper D.H."/>
            <person name="Heipieper H.J."/>
            <person name="Eberlein C."/>
        </authorList>
    </citation>
    <scope>NUCLEOTIDE SEQUENCE [LARGE SCALE GENOMIC DNA]</scope>
    <source>
        <strain evidence="2 3">TDA1</strain>
    </source>
</reference>
<evidence type="ECO:0000313" key="3">
    <source>
        <dbReference type="Proteomes" id="UP001214301"/>
    </source>
</evidence>
<keyword evidence="1" id="KW-0812">Transmembrane</keyword>
<protein>
    <recommendedName>
        <fullName evidence="4">Transmembrane protein</fullName>
    </recommendedName>
</protein>